<reference evidence="1 3" key="2">
    <citation type="submission" date="2018-07" db="EMBL/GenBank/DDBJ databases">
        <title>Complete genome of the Arcobacter bivalviorum type strain LMG 26154.</title>
        <authorList>
            <person name="Miller W.G."/>
            <person name="Yee E."/>
            <person name="Bono J.L."/>
        </authorList>
    </citation>
    <scope>NUCLEOTIDE SEQUENCE [LARGE SCALE GENOMIC DNA]</scope>
    <source>
        <strain evidence="1 3">LMG 26154</strain>
    </source>
</reference>
<dbReference type="EMBL" id="PDKM01000001">
    <property type="protein sequence ID" value="RXK11274.1"/>
    <property type="molecule type" value="Genomic_DNA"/>
</dbReference>
<dbReference type="EMBL" id="CP031217">
    <property type="protein sequence ID" value="AXH12168.1"/>
    <property type="molecule type" value="Genomic_DNA"/>
</dbReference>
<dbReference type="KEGG" id="hbv:ABIV_1165"/>
<evidence type="ECO:0000313" key="1">
    <source>
        <dbReference type="EMBL" id="AXH12168.1"/>
    </source>
</evidence>
<organism evidence="2 4">
    <name type="scientific">Halarcobacter bivalviorum</name>
    <dbReference type="NCBI Taxonomy" id="663364"/>
    <lineage>
        <taxon>Bacteria</taxon>
        <taxon>Pseudomonadati</taxon>
        <taxon>Campylobacterota</taxon>
        <taxon>Epsilonproteobacteria</taxon>
        <taxon>Campylobacterales</taxon>
        <taxon>Arcobacteraceae</taxon>
        <taxon>Halarcobacter</taxon>
    </lineage>
</organism>
<evidence type="ECO:0000313" key="2">
    <source>
        <dbReference type="EMBL" id="RXK11274.1"/>
    </source>
</evidence>
<name>A0AAX2ABM0_9BACT</name>
<evidence type="ECO:0000313" key="3">
    <source>
        <dbReference type="Proteomes" id="UP000253850"/>
    </source>
</evidence>
<protein>
    <submittedName>
        <fullName evidence="2">Uncharacterized protein</fullName>
    </submittedName>
</protein>
<reference evidence="2 4" key="1">
    <citation type="submission" date="2017-10" db="EMBL/GenBank/DDBJ databases">
        <title>Genomics of the genus Arcobacter.</title>
        <authorList>
            <person name="Perez-Cataluna A."/>
            <person name="Figueras M.J."/>
        </authorList>
    </citation>
    <scope>NUCLEOTIDE SEQUENCE [LARGE SCALE GENOMIC DNA]</scope>
    <source>
        <strain evidence="2 4">CECT 7835</strain>
    </source>
</reference>
<keyword evidence="4" id="KW-1185">Reference proteome</keyword>
<gene>
    <name evidence="1" type="ORF">ABIV_1165</name>
    <name evidence="2" type="ORF">CRV05_02590</name>
</gene>
<dbReference type="AlphaFoldDB" id="A0AAX2ABM0"/>
<accession>A0AAX2ABM0</accession>
<proteinExistence type="predicted"/>
<sequence length="171" mass="20750">MMKLKFIDEEIKVRNYTLELSVSTKYTLDTIIEVDKQSEKELFEEVYKLAKYFKEELNYDFVPFCSYGDLKEEYKALLFTEQALDKFIEEPMPYRIYGACTFAIQKFTKEPDRWVLKWIWLHPFFRNRGNLKKNWNKLEEKFGNFLIESPISNDMNSFLENINSKYEHIII</sequence>
<evidence type="ECO:0000313" key="4">
    <source>
        <dbReference type="Proteomes" id="UP000289193"/>
    </source>
</evidence>
<dbReference type="Proteomes" id="UP000253850">
    <property type="component" value="Chromosome"/>
</dbReference>
<dbReference type="Proteomes" id="UP000289193">
    <property type="component" value="Unassembled WGS sequence"/>
</dbReference>